<feature type="compositionally biased region" description="Polar residues" evidence="2">
    <location>
        <begin position="327"/>
        <end position="336"/>
    </location>
</feature>
<feature type="compositionally biased region" description="Basic and acidic residues" evidence="2">
    <location>
        <begin position="753"/>
        <end position="770"/>
    </location>
</feature>
<evidence type="ECO:0000313" key="4">
    <source>
        <dbReference type="Proteomes" id="UP000735302"/>
    </source>
</evidence>
<feature type="compositionally biased region" description="Polar residues" evidence="2">
    <location>
        <begin position="743"/>
        <end position="752"/>
    </location>
</feature>
<gene>
    <name evidence="3" type="ORF">PoB_003792800</name>
</gene>
<feature type="compositionally biased region" description="Low complexity" evidence="2">
    <location>
        <begin position="337"/>
        <end position="353"/>
    </location>
</feature>
<feature type="compositionally biased region" description="Pro residues" evidence="2">
    <location>
        <begin position="931"/>
        <end position="954"/>
    </location>
</feature>
<dbReference type="InterPro" id="IPR036915">
    <property type="entry name" value="Cyclin-like_sf"/>
</dbReference>
<feature type="compositionally biased region" description="Low complexity" evidence="2">
    <location>
        <begin position="553"/>
        <end position="573"/>
    </location>
</feature>
<keyword evidence="1" id="KW-0195">Cyclin</keyword>
<dbReference type="EMBL" id="BLXT01004298">
    <property type="protein sequence ID" value="GFO11423.1"/>
    <property type="molecule type" value="Genomic_DNA"/>
</dbReference>
<feature type="compositionally biased region" description="Pro residues" evidence="2">
    <location>
        <begin position="513"/>
        <end position="524"/>
    </location>
</feature>
<accession>A0AAV4AVQ0</accession>
<proteinExistence type="predicted"/>
<feature type="compositionally biased region" description="Polar residues" evidence="2">
    <location>
        <begin position="468"/>
        <end position="478"/>
    </location>
</feature>
<organism evidence="3 4">
    <name type="scientific">Plakobranchus ocellatus</name>
    <dbReference type="NCBI Taxonomy" id="259542"/>
    <lineage>
        <taxon>Eukaryota</taxon>
        <taxon>Metazoa</taxon>
        <taxon>Spiralia</taxon>
        <taxon>Lophotrochozoa</taxon>
        <taxon>Mollusca</taxon>
        <taxon>Gastropoda</taxon>
        <taxon>Heterobranchia</taxon>
        <taxon>Euthyneura</taxon>
        <taxon>Panpulmonata</taxon>
        <taxon>Sacoglossa</taxon>
        <taxon>Placobranchoidea</taxon>
        <taxon>Plakobranchidae</taxon>
        <taxon>Plakobranchus</taxon>
    </lineage>
</organism>
<feature type="compositionally biased region" description="Basic and acidic residues" evidence="2">
    <location>
        <begin position="660"/>
        <end position="672"/>
    </location>
</feature>
<dbReference type="GO" id="GO:0016538">
    <property type="term" value="F:cyclin-dependent protein serine/threonine kinase regulator activity"/>
    <property type="evidence" value="ECO:0007669"/>
    <property type="project" value="InterPro"/>
</dbReference>
<evidence type="ECO:0000313" key="3">
    <source>
        <dbReference type="EMBL" id="GFO11423.1"/>
    </source>
</evidence>
<feature type="compositionally biased region" description="Polar residues" evidence="2">
    <location>
        <begin position="595"/>
        <end position="613"/>
    </location>
</feature>
<feature type="region of interest" description="Disordered" evidence="2">
    <location>
        <begin position="297"/>
        <end position="912"/>
    </location>
</feature>
<dbReference type="Gene3D" id="1.10.472.10">
    <property type="entry name" value="Cyclin-like"/>
    <property type="match status" value="2"/>
</dbReference>
<feature type="compositionally biased region" description="Basic residues" evidence="2">
    <location>
        <begin position="771"/>
        <end position="794"/>
    </location>
</feature>
<dbReference type="SUPFAM" id="SSF47954">
    <property type="entry name" value="Cyclin-like"/>
    <property type="match status" value="2"/>
</dbReference>
<protein>
    <submittedName>
        <fullName evidence="3">Cyclin-t2</fullName>
    </submittedName>
</protein>
<dbReference type="PANTHER" id="PTHR10026">
    <property type="entry name" value="CYCLIN"/>
    <property type="match status" value="1"/>
</dbReference>
<feature type="compositionally biased region" description="Polar residues" evidence="2">
    <location>
        <begin position="354"/>
        <end position="364"/>
    </location>
</feature>
<dbReference type="Proteomes" id="UP000735302">
    <property type="component" value="Unassembled WGS sequence"/>
</dbReference>
<comment type="caution">
    <text evidence="3">The sequence shown here is derived from an EMBL/GenBank/DDBJ whole genome shotgun (WGS) entry which is preliminary data.</text>
</comment>
<feature type="region of interest" description="Disordered" evidence="2">
    <location>
        <begin position="926"/>
        <end position="954"/>
    </location>
</feature>
<feature type="compositionally biased region" description="Low complexity" evidence="2">
    <location>
        <begin position="394"/>
        <end position="428"/>
    </location>
</feature>
<sequence length="954" mass="104237">MEESIQDFKWLFPDEKLHNTPSVRMGISPEKELTFRQKEAILIQSIGSKAHLTQLAVKTSVVFMHRFFMYRSVTYYPRVQMAIAFALAGGKVEESDSARKLEHLIRATIEVLCANKNREFLDKSDPFTYEMDCQLKPKINALKESKCSTDSADYLEMRKLILECETEIYSVIGFQLQIVHPHNFVLRMSSLLGAESIKDITQYAYNLATASSQLTMLCLKYKPETIATMCLNVAFKANAVQLTSLKDSKVKWYQVYDAGTDYKEIEAVSEEFLHLLKGCPLLPTWMGMLSRISKRGLSGPVRGPGTYQNSRQQASSASSAPAKIGPGNTSNNHSLTAQAQSSKYSSLSSQAGSLTGTLDSSQHRPSQKDGRPPASSASRPPYSSSSRPQDHRQSSSASAQSQGDAQSSSVRASQVPPSSSSSNISSRNPQENSKHSSRGITSEDMSRSWEDQHRSYPSKADSVRQKDSSACGNQQQHPVKSRMSDPAISRVAVEDNASSPDVKPFNVNSPVAVRPPSPPFPPPANADMEEDVSGSDNATSANMAYSPGAIKLSPPDATDSSSSHPPSAPASGSKLSLSDYRQRASAKKKELADTLNKQSRQSNVQEANFLKNNDNSHEEVKSEPVTNSPKEEQVIPAIAGYSFSKPQDSPSNPRIKIKVKRDPSSGERHAVKYAESGLKIKIKPPRSPKPEVEVDAGSEAFEQSTEFGSAREEGEILEDSPSPASSTGSSRKSESLRIRLSVPKSSDSGSNQRENDHWSSKRSTERESGHKSHHHGHHHRSHHKSKKHKEHRSSRHEGKTSSSSVHSSSKRSGSHAFDERQAKLSRTTSNNPSYTNSGGSGGFGADGILSSPPLPAPPPPPHRTLQHQSSGFSIYDAFTTSLPPGHDSVSELEEDHNLSAPTTPLDAIPPHHEPFHRMLEEHRAMWQAERPPLPPVPPPPPPPSAPPPPPPPAN</sequence>
<evidence type="ECO:0000256" key="1">
    <source>
        <dbReference type="ARBA" id="ARBA00023127"/>
    </source>
</evidence>
<dbReference type="AlphaFoldDB" id="A0AAV4AVQ0"/>
<evidence type="ECO:0000256" key="2">
    <source>
        <dbReference type="SAM" id="MobiDB-lite"/>
    </source>
</evidence>
<dbReference type="GO" id="GO:0006357">
    <property type="term" value="P:regulation of transcription by RNA polymerase II"/>
    <property type="evidence" value="ECO:0007669"/>
    <property type="project" value="InterPro"/>
</dbReference>
<name>A0AAV4AVQ0_9GAST</name>
<feature type="compositionally biased region" description="Low complexity" evidence="2">
    <location>
        <begin position="720"/>
        <end position="730"/>
    </location>
</feature>
<feature type="compositionally biased region" description="Polar residues" evidence="2">
    <location>
        <begin position="534"/>
        <end position="543"/>
    </location>
</feature>
<feature type="compositionally biased region" description="Pro residues" evidence="2">
    <location>
        <begin position="852"/>
        <end position="862"/>
    </location>
</feature>
<feature type="compositionally biased region" description="Polar residues" evidence="2">
    <location>
        <begin position="866"/>
        <end position="882"/>
    </location>
</feature>
<dbReference type="Pfam" id="PF21797">
    <property type="entry name" value="CycT2-like_C"/>
    <property type="match status" value="1"/>
</dbReference>
<feature type="compositionally biased region" description="Basic and acidic residues" evidence="2">
    <location>
        <begin position="444"/>
        <end position="454"/>
    </location>
</feature>
<feature type="compositionally biased region" description="Low complexity" evidence="2">
    <location>
        <begin position="372"/>
        <end position="387"/>
    </location>
</feature>
<reference evidence="3 4" key="1">
    <citation type="journal article" date="2021" name="Elife">
        <title>Chloroplast acquisition without the gene transfer in kleptoplastic sea slugs, Plakobranchus ocellatus.</title>
        <authorList>
            <person name="Maeda T."/>
            <person name="Takahashi S."/>
            <person name="Yoshida T."/>
            <person name="Shimamura S."/>
            <person name="Takaki Y."/>
            <person name="Nagai Y."/>
            <person name="Toyoda A."/>
            <person name="Suzuki Y."/>
            <person name="Arimoto A."/>
            <person name="Ishii H."/>
            <person name="Satoh N."/>
            <person name="Nishiyama T."/>
            <person name="Hasebe M."/>
            <person name="Maruyama T."/>
            <person name="Minagawa J."/>
            <person name="Obokata J."/>
            <person name="Shigenobu S."/>
        </authorList>
    </citation>
    <scope>NUCLEOTIDE SEQUENCE [LARGE SCALE GENOMIC DNA]</scope>
</reference>
<dbReference type="InterPro" id="IPR043198">
    <property type="entry name" value="Cyclin/Ssn8"/>
</dbReference>
<keyword evidence="4" id="KW-1185">Reference proteome</keyword>